<evidence type="ECO:0000313" key="6">
    <source>
        <dbReference type="EMBL" id="GJE86013.1"/>
    </source>
</evidence>
<feature type="chain" id="PRO_5040512794" evidence="4">
    <location>
        <begin position="21"/>
        <end position="669"/>
    </location>
</feature>
<gene>
    <name evidence="6" type="ORF">PsYK624_020930</name>
</gene>
<evidence type="ECO:0000256" key="4">
    <source>
        <dbReference type="SAM" id="SignalP"/>
    </source>
</evidence>
<dbReference type="Proteomes" id="UP000703269">
    <property type="component" value="Unassembled WGS sequence"/>
</dbReference>
<feature type="domain" description="Alginate lyase" evidence="5">
    <location>
        <begin position="266"/>
        <end position="524"/>
    </location>
</feature>
<dbReference type="SUPFAM" id="SSF48230">
    <property type="entry name" value="Chondroitin AC/alginate lyase"/>
    <property type="match status" value="1"/>
</dbReference>
<keyword evidence="1 4" id="KW-0732">Signal</keyword>
<dbReference type="OrthoDB" id="63533at2759"/>
<feature type="region of interest" description="Disordered" evidence="3">
    <location>
        <begin position="581"/>
        <end position="610"/>
    </location>
</feature>
<evidence type="ECO:0000259" key="5">
    <source>
        <dbReference type="Pfam" id="PF05426"/>
    </source>
</evidence>
<dbReference type="Pfam" id="PF05426">
    <property type="entry name" value="Alginate_lyase"/>
    <property type="match status" value="1"/>
</dbReference>
<name>A0A9P3FZB2_9APHY</name>
<protein>
    <submittedName>
        <fullName evidence="6">Chondroitin AC/alginate lyase-like protein</fullName>
    </submittedName>
</protein>
<keyword evidence="7" id="KW-1185">Reference proteome</keyword>
<organism evidence="6 7">
    <name type="scientific">Phanerochaete sordida</name>
    <dbReference type="NCBI Taxonomy" id="48140"/>
    <lineage>
        <taxon>Eukaryota</taxon>
        <taxon>Fungi</taxon>
        <taxon>Dikarya</taxon>
        <taxon>Basidiomycota</taxon>
        <taxon>Agaricomycotina</taxon>
        <taxon>Agaricomycetes</taxon>
        <taxon>Polyporales</taxon>
        <taxon>Phanerochaetaceae</taxon>
        <taxon>Phanerochaete</taxon>
    </lineage>
</organism>
<feature type="compositionally biased region" description="Polar residues" evidence="3">
    <location>
        <begin position="263"/>
        <end position="272"/>
    </location>
</feature>
<feature type="compositionally biased region" description="Pro residues" evidence="3">
    <location>
        <begin position="225"/>
        <end position="234"/>
    </location>
</feature>
<dbReference type="AlphaFoldDB" id="A0A9P3FZB2"/>
<keyword evidence="2 6" id="KW-0456">Lyase</keyword>
<comment type="caution">
    <text evidence="6">The sequence shown here is derived from an EMBL/GenBank/DDBJ whole genome shotgun (WGS) entry which is preliminary data.</text>
</comment>
<proteinExistence type="predicted"/>
<accession>A0A9P3FZB2</accession>
<feature type="compositionally biased region" description="Acidic residues" evidence="3">
    <location>
        <begin position="109"/>
        <end position="138"/>
    </location>
</feature>
<sequence>MAARVLVTSLLLSSILGVAADINDWVNVNYVLGQSGGKTNGPTINAQNTVESKAASTAKNGPWIVATKGIKPPSGDPRDYLSWAPYHWPDCNWCSRGSTHFVSPNSTDPDSDSGSWDDPDGSGDSDPPVEPDGSDGDASEASNVDDLREETVNVNFLVYDSDPLRTRVDLAFGSPRRMRRVRRFPSYDGHSHVGGFRHARRQVPALDNPVEAVPVPTLLPTAMPEAPPASPLPPARSTSTSNRVVGTQAPAAAPAKTQAQKTSCTPSPTKSLAPSATWTTCPYVVRDGKVNPDTDELVGPSAAQDMSQSVSFNAIAYALQKNRAYSQNVASIIDAFFLSSNTGMHPNVNFGQLVRGPGKAHQIGTYTGILDLRGMVRVVNAIQLMRGTKSPDWTSAREQAMTSWTQSYVSWLQNSDLGKEVATKANNHLTFYINQLAATKFLTGDTKGATTTLQNYFSNQFLDQISQSGEQPFEAVRTRPFHYRCFNLEAMITNAKLGDQLGQNFWTAKSKYGATIQTALDYTMSVNPKGEDISDIFPHVAAVAAAYGDPQGKYAAFLQKHNSNYQTQPYWFYDQSAALPNSPAGKGRKRSDGGDGALRETGQDPSADTMTYVDPIVPAASQDSTIPFECPAVFENAPAVELEDGLYVTCDQLKPFFQTAAPIDTSNAV</sequence>
<dbReference type="InterPro" id="IPR008929">
    <property type="entry name" value="Chondroitin_lyas"/>
</dbReference>
<dbReference type="Gene3D" id="1.50.10.100">
    <property type="entry name" value="Chondroitin AC/alginate lyase"/>
    <property type="match status" value="2"/>
</dbReference>
<evidence type="ECO:0000256" key="2">
    <source>
        <dbReference type="ARBA" id="ARBA00023239"/>
    </source>
</evidence>
<feature type="compositionally biased region" description="Basic and acidic residues" evidence="3">
    <location>
        <begin position="590"/>
        <end position="602"/>
    </location>
</feature>
<feature type="region of interest" description="Disordered" evidence="3">
    <location>
        <begin position="104"/>
        <end position="147"/>
    </location>
</feature>
<evidence type="ECO:0000313" key="7">
    <source>
        <dbReference type="Proteomes" id="UP000703269"/>
    </source>
</evidence>
<evidence type="ECO:0000256" key="3">
    <source>
        <dbReference type="SAM" id="MobiDB-lite"/>
    </source>
</evidence>
<feature type="signal peptide" evidence="4">
    <location>
        <begin position="1"/>
        <end position="20"/>
    </location>
</feature>
<dbReference type="EMBL" id="BPQB01000003">
    <property type="protein sequence ID" value="GJE86013.1"/>
    <property type="molecule type" value="Genomic_DNA"/>
</dbReference>
<feature type="compositionally biased region" description="Low complexity" evidence="3">
    <location>
        <begin position="235"/>
        <end position="262"/>
    </location>
</feature>
<dbReference type="GO" id="GO:0042597">
    <property type="term" value="C:periplasmic space"/>
    <property type="evidence" value="ECO:0007669"/>
    <property type="project" value="InterPro"/>
</dbReference>
<reference evidence="6 7" key="1">
    <citation type="submission" date="2021-08" db="EMBL/GenBank/DDBJ databases">
        <title>Draft Genome Sequence of Phanerochaete sordida strain YK-624.</title>
        <authorList>
            <person name="Mori T."/>
            <person name="Dohra H."/>
            <person name="Suzuki T."/>
            <person name="Kawagishi H."/>
            <person name="Hirai H."/>
        </authorList>
    </citation>
    <scope>NUCLEOTIDE SEQUENCE [LARGE SCALE GENOMIC DNA]</scope>
    <source>
        <strain evidence="6 7">YK-624</strain>
    </source>
</reference>
<feature type="region of interest" description="Disordered" evidence="3">
    <location>
        <begin position="222"/>
        <end position="272"/>
    </location>
</feature>
<dbReference type="GO" id="GO:0016829">
    <property type="term" value="F:lyase activity"/>
    <property type="evidence" value="ECO:0007669"/>
    <property type="project" value="UniProtKB-KW"/>
</dbReference>
<dbReference type="InterPro" id="IPR008397">
    <property type="entry name" value="Alginate_lyase_dom"/>
</dbReference>
<evidence type="ECO:0000256" key="1">
    <source>
        <dbReference type="ARBA" id="ARBA00022729"/>
    </source>
</evidence>